<feature type="compositionally biased region" description="Polar residues" evidence="1">
    <location>
        <begin position="11"/>
        <end position="26"/>
    </location>
</feature>
<sequence>MGRIAPRRSKTTQVNSPLRNLWTTLMSKRPTRAEHEHTPDDQERQPTTRARPASSRSYRTWLRSPWLKAAWAFPARLHWMDPLPLPHRRGILLAALVVLLAILWPSASTRYPVEQPVSQDSREIPLQANLQESAARPATAESGSGWQTYRIQPGQTLAQLFRDNNLMVNDVFAMAQVEGDDKPLSNLQAGQPVKIQRNAQGVVTALEIDTSTNPVRFIRQPDGSYRRVG</sequence>
<gene>
    <name evidence="4" type="ORF">CYR32_13965</name>
</gene>
<name>A0A2N5E006_9GAMM</name>
<dbReference type="EMBL" id="PJZH01000014">
    <property type="protein sequence ID" value="PLR33428.1"/>
    <property type="molecule type" value="Genomic_DNA"/>
</dbReference>
<proteinExistence type="predicted"/>
<dbReference type="InterPro" id="IPR007340">
    <property type="entry name" value="LysM_Opacity-associatedA"/>
</dbReference>
<dbReference type="OrthoDB" id="6398769at2"/>
<evidence type="ECO:0000256" key="1">
    <source>
        <dbReference type="SAM" id="MobiDB-lite"/>
    </source>
</evidence>
<feature type="domain" description="Opacity-associated protein A LysM-like" evidence="2">
    <location>
        <begin position="146"/>
        <end position="227"/>
    </location>
</feature>
<dbReference type="Pfam" id="PF04225">
    <property type="entry name" value="LysM_OapA"/>
    <property type="match status" value="1"/>
</dbReference>
<feature type="compositionally biased region" description="Basic and acidic residues" evidence="1">
    <location>
        <begin position="31"/>
        <end position="46"/>
    </location>
</feature>
<evidence type="ECO:0000313" key="4">
    <source>
        <dbReference type="EMBL" id="PLR33428.1"/>
    </source>
</evidence>
<evidence type="ECO:0008006" key="6">
    <source>
        <dbReference type="Google" id="ProtNLM"/>
    </source>
</evidence>
<comment type="caution">
    <text evidence="4">The sequence shown here is derived from an EMBL/GenBank/DDBJ whole genome shotgun (WGS) entry which is preliminary data.</text>
</comment>
<feature type="region of interest" description="Disordered" evidence="1">
    <location>
        <begin position="1"/>
        <end position="56"/>
    </location>
</feature>
<dbReference type="Pfam" id="PF08525">
    <property type="entry name" value="OapA_N"/>
    <property type="match status" value="1"/>
</dbReference>
<dbReference type="RefSeq" id="WP_101825437.1">
    <property type="nucleotide sequence ID" value="NZ_PJZH01000014.1"/>
</dbReference>
<reference evidence="4 5" key="1">
    <citation type="submission" date="2017-12" db="EMBL/GenBank/DDBJ databases">
        <title>Characterization of six clinical isolates of Enterochimera gen. nov., a novel genus of the Yersiniaciae family and the three species Enterochimera arupensis sp. nov., Enterochimera coloradensis sp. nov, and Enterochimera californica sp. nov.</title>
        <authorList>
            <person name="Rossi A."/>
            <person name="Fisher M."/>
        </authorList>
    </citation>
    <scope>NUCLEOTIDE SEQUENCE [LARGE SCALE GENOMIC DNA]</scope>
    <source>
        <strain evidence="5">2016-Iso4</strain>
    </source>
</reference>
<protein>
    <recommendedName>
        <fullName evidence="6">Opacity-associated protein A</fullName>
    </recommendedName>
</protein>
<evidence type="ECO:0000313" key="5">
    <source>
        <dbReference type="Proteomes" id="UP000234503"/>
    </source>
</evidence>
<evidence type="ECO:0000259" key="3">
    <source>
        <dbReference type="Pfam" id="PF08525"/>
    </source>
</evidence>
<dbReference type="InterPro" id="IPR013731">
    <property type="entry name" value="OapA_N"/>
</dbReference>
<feature type="domain" description="Opacity-associated protein A-like N-terminal" evidence="3">
    <location>
        <begin position="79"/>
        <end position="106"/>
    </location>
</feature>
<keyword evidence="5" id="KW-1185">Reference proteome</keyword>
<evidence type="ECO:0000259" key="2">
    <source>
        <dbReference type="Pfam" id="PF04225"/>
    </source>
</evidence>
<organism evidence="4 5">
    <name type="scientific">Chimaeribacter coloradensis</name>
    <dbReference type="NCBI Taxonomy" id="2060068"/>
    <lineage>
        <taxon>Bacteria</taxon>
        <taxon>Pseudomonadati</taxon>
        <taxon>Pseudomonadota</taxon>
        <taxon>Gammaproteobacteria</taxon>
        <taxon>Enterobacterales</taxon>
        <taxon>Yersiniaceae</taxon>
        <taxon>Chimaeribacter</taxon>
    </lineage>
</organism>
<dbReference type="Gene3D" id="3.10.450.350">
    <property type="match status" value="1"/>
</dbReference>
<dbReference type="GO" id="GO:0042834">
    <property type="term" value="F:peptidoglycan binding"/>
    <property type="evidence" value="ECO:0007669"/>
    <property type="project" value="InterPro"/>
</dbReference>
<feature type="compositionally biased region" description="Basic residues" evidence="1">
    <location>
        <begin position="1"/>
        <end position="10"/>
    </location>
</feature>
<dbReference type="Proteomes" id="UP000234503">
    <property type="component" value="Unassembled WGS sequence"/>
</dbReference>
<dbReference type="AlphaFoldDB" id="A0A2N5E006"/>
<accession>A0A2N5E006</accession>